<dbReference type="InterPro" id="IPR006058">
    <property type="entry name" value="2Fe2S_fd_BS"/>
</dbReference>
<proteinExistence type="predicted"/>
<evidence type="ECO:0000313" key="3">
    <source>
        <dbReference type="EMBL" id="GAB19797.1"/>
    </source>
</evidence>
<dbReference type="InterPro" id="IPR012675">
    <property type="entry name" value="Beta-grasp_dom_sf"/>
</dbReference>
<feature type="compositionally biased region" description="Basic residues" evidence="1">
    <location>
        <begin position="8"/>
        <end position="25"/>
    </location>
</feature>
<keyword evidence="4" id="KW-1185">Reference proteome</keyword>
<dbReference type="OrthoDB" id="502624at2"/>
<reference evidence="3 4" key="1">
    <citation type="submission" date="2011-12" db="EMBL/GenBank/DDBJ databases">
        <title>Whole genome shotgun sequence of Gordonia effusa NBRC 100432.</title>
        <authorList>
            <person name="Yoshida I."/>
            <person name="Takarada H."/>
            <person name="Hosoyama A."/>
            <person name="Tsuchikane K."/>
            <person name="Katsumata H."/>
            <person name="Yamazaki S."/>
            <person name="Fujita N."/>
        </authorList>
    </citation>
    <scope>NUCLEOTIDE SEQUENCE [LARGE SCALE GENOMIC DNA]</scope>
    <source>
        <strain evidence="3 4">NBRC 100432</strain>
    </source>
</reference>
<feature type="domain" description="2Fe-2S ferredoxin-type" evidence="2">
    <location>
        <begin position="34"/>
        <end position="120"/>
    </location>
</feature>
<dbReference type="AlphaFoldDB" id="H0R3Z6"/>
<dbReference type="Proteomes" id="UP000035034">
    <property type="component" value="Unassembled WGS sequence"/>
</dbReference>
<dbReference type="eggNOG" id="COG1018">
    <property type="taxonomic scope" value="Bacteria"/>
</dbReference>
<name>H0R3Z6_9ACTN</name>
<sequence>MPSLPRLGARRRPQRRATPQRRIHPSVKPDDFGFQVVLARTGIEVEVPADATVLEAIERAGVTPASFCRNGMCGTCQTTVLSETPIDHRDSFLDDAARGNSLMICVSRAEKPGATIELDL</sequence>
<dbReference type="Pfam" id="PF00111">
    <property type="entry name" value="Fer2"/>
    <property type="match status" value="1"/>
</dbReference>
<evidence type="ECO:0000313" key="4">
    <source>
        <dbReference type="Proteomes" id="UP000035034"/>
    </source>
</evidence>
<comment type="caution">
    <text evidence="3">The sequence shown here is derived from an EMBL/GenBank/DDBJ whole genome shotgun (WGS) entry which is preliminary data.</text>
</comment>
<protein>
    <submittedName>
        <fullName evidence="3">Putative oxidoreductase</fullName>
    </submittedName>
</protein>
<dbReference type="CDD" id="cd00207">
    <property type="entry name" value="fer2"/>
    <property type="match status" value="1"/>
</dbReference>
<dbReference type="EMBL" id="BAEH01000095">
    <property type="protein sequence ID" value="GAB19797.1"/>
    <property type="molecule type" value="Genomic_DNA"/>
</dbReference>
<dbReference type="PROSITE" id="PS00197">
    <property type="entry name" value="2FE2S_FER_1"/>
    <property type="match status" value="1"/>
</dbReference>
<dbReference type="SUPFAM" id="SSF54292">
    <property type="entry name" value="2Fe-2S ferredoxin-like"/>
    <property type="match status" value="1"/>
</dbReference>
<dbReference type="InterPro" id="IPR036010">
    <property type="entry name" value="2Fe-2S_ferredoxin-like_sf"/>
</dbReference>
<organism evidence="3 4">
    <name type="scientific">Gordonia effusa NBRC 100432</name>
    <dbReference type="NCBI Taxonomy" id="1077974"/>
    <lineage>
        <taxon>Bacteria</taxon>
        <taxon>Bacillati</taxon>
        <taxon>Actinomycetota</taxon>
        <taxon>Actinomycetes</taxon>
        <taxon>Mycobacteriales</taxon>
        <taxon>Gordoniaceae</taxon>
        <taxon>Gordonia</taxon>
    </lineage>
</organism>
<feature type="region of interest" description="Disordered" evidence="1">
    <location>
        <begin position="1"/>
        <end position="26"/>
    </location>
</feature>
<dbReference type="GO" id="GO:0051537">
    <property type="term" value="F:2 iron, 2 sulfur cluster binding"/>
    <property type="evidence" value="ECO:0007669"/>
    <property type="project" value="InterPro"/>
</dbReference>
<dbReference type="Gene3D" id="3.10.20.30">
    <property type="match status" value="1"/>
</dbReference>
<dbReference type="STRING" id="1077974.GOEFS_095_00320"/>
<gene>
    <name evidence="3" type="ORF">GOEFS_095_00320</name>
</gene>
<dbReference type="InterPro" id="IPR001041">
    <property type="entry name" value="2Fe-2S_ferredoxin-type"/>
</dbReference>
<accession>H0R3Z6</accession>
<evidence type="ECO:0000256" key="1">
    <source>
        <dbReference type="SAM" id="MobiDB-lite"/>
    </source>
</evidence>
<dbReference type="PROSITE" id="PS51085">
    <property type="entry name" value="2FE2S_FER_2"/>
    <property type="match status" value="1"/>
</dbReference>
<dbReference type="RefSeq" id="WP_007319132.1">
    <property type="nucleotide sequence ID" value="NZ_BAEH01000095.1"/>
</dbReference>
<evidence type="ECO:0000259" key="2">
    <source>
        <dbReference type="PROSITE" id="PS51085"/>
    </source>
</evidence>